<evidence type="ECO:0000259" key="1">
    <source>
        <dbReference type="Pfam" id="PF19044"/>
    </source>
</evidence>
<dbReference type="STRING" id="1088721.JI59_05115"/>
<dbReference type="PANTHER" id="PTHR38467">
    <property type="match status" value="1"/>
</dbReference>
<dbReference type="InterPro" id="IPR043964">
    <property type="entry name" value="P-loop_TraG"/>
</dbReference>
<protein>
    <submittedName>
        <fullName evidence="2">Conjugal transfer ATP-binding protein TraC</fullName>
    </submittedName>
</protein>
<reference evidence="2 3" key="1">
    <citation type="journal article" date="2012" name="J. Bacteriol.">
        <title>Genome sequence of benzo(a)pyrene-degrading bacterium Novosphingobium pentaromativorans US6-1.</title>
        <authorList>
            <person name="Luo Y.R."/>
            <person name="Kang S.G."/>
            <person name="Kim S.J."/>
            <person name="Kim M.R."/>
            <person name="Li N."/>
            <person name="Lee J.H."/>
            <person name="Kwon K.K."/>
        </authorList>
    </citation>
    <scope>NUCLEOTIDE SEQUENCE [LARGE SCALE GENOMIC DNA]</scope>
    <source>
        <strain evidence="2 3">US6-1</strain>
    </source>
</reference>
<evidence type="ECO:0000313" key="2">
    <source>
        <dbReference type="EMBL" id="EHJ58107.1"/>
    </source>
</evidence>
<dbReference type="eggNOG" id="COG3451">
    <property type="taxonomic scope" value="Bacteria"/>
</dbReference>
<dbReference type="Gene3D" id="3.40.50.300">
    <property type="entry name" value="P-loop containing nucleotide triphosphate hydrolases"/>
    <property type="match status" value="1"/>
</dbReference>
<gene>
    <name evidence="2" type="ORF">NSU_4936</name>
</gene>
<feature type="domain" description="TraG P-loop" evidence="1">
    <location>
        <begin position="6"/>
        <end position="98"/>
    </location>
</feature>
<keyword evidence="3" id="KW-1185">Reference proteome</keyword>
<proteinExistence type="predicted"/>
<dbReference type="InterPro" id="IPR027417">
    <property type="entry name" value="P-loop_NTPase"/>
</dbReference>
<dbReference type="Pfam" id="PF19044">
    <property type="entry name" value="P-loop_TraG"/>
    <property type="match status" value="1"/>
</dbReference>
<keyword evidence="2" id="KW-0547">Nucleotide-binding</keyword>
<sequence>MLKGGSMGEFVETYARTCRKYGGALATATQSLNDYYKSDGATAALENSDWMLILQQKPETIADFKASKRLDMDDRTETLIRSLKRSGSDYSEVFIKGPETEAIGRLVLDDYSATLFSSSPQTFAAIDAEVARGHQLADAIERIAFANRT</sequence>
<dbReference type="PATRIC" id="fig|1088721.3.peg.4844"/>
<evidence type="ECO:0000313" key="3">
    <source>
        <dbReference type="Proteomes" id="UP000004030"/>
    </source>
</evidence>
<dbReference type="AlphaFoldDB" id="G6EKR5"/>
<name>G6EKR5_9SPHN</name>
<dbReference type="PANTHER" id="PTHR38467:SF1">
    <property type="entry name" value="CONJUGATIVE TRANSFER: ASSEMBLY"/>
    <property type="match status" value="1"/>
</dbReference>
<dbReference type="GO" id="GO:0005524">
    <property type="term" value="F:ATP binding"/>
    <property type="evidence" value="ECO:0007669"/>
    <property type="project" value="UniProtKB-KW"/>
</dbReference>
<organism evidence="2 3">
    <name type="scientific">Novosphingobium pentaromativorans US6-1</name>
    <dbReference type="NCBI Taxonomy" id="1088721"/>
    <lineage>
        <taxon>Bacteria</taxon>
        <taxon>Pseudomonadati</taxon>
        <taxon>Pseudomonadota</taxon>
        <taxon>Alphaproteobacteria</taxon>
        <taxon>Sphingomonadales</taxon>
        <taxon>Sphingomonadaceae</taxon>
        <taxon>Novosphingobium</taxon>
    </lineage>
</organism>
<comment type="caution">
    <text evidence="2">The sequence shown here is derived from an EMBL/GenBank/DDBJ whole genome shotgun (WGS) entry which is preliminary data.</text>
</comment>
<dbReference type="SUPFAM" id="SSF52540">
    <property type="entry name" value="P-loop containing nucleoside triphosphate hydrolases"/>
    <property type="match status" value="1"/>
</dbReference>
<dbReference type="InterPro" id="IPR053155">
    <property type="entry name" value="F-pilin_assembly_TraC"/>
</dbReference>
<accession>G6EKR5</accession>
<dbReference type="Proteomes" id="UP000004030">
    <property type="component" value="Unassembled WGS sequence"/>
</dbReference>
<dbReference type="EMBL" id="AGFM01000107">
    <property type="protein sequence ID" value="EHJ58107.1"/>
    <property type="molecule type" value="Genomic_DNA"/>
</dbReference>
<keyword evidence="2" id="KW-0067">ATP-binding</keyword>